<keyword evidence="2" id="KW-1185">Reference proteome</keyword>
<reference evidence="1" key="1">
    <citation type="submission" date="2021-06" db="EMBL/GenBank/DDBJ databases">
        <authorList>
            <person name="Kallberg Y."/>
            <person name="Tangrot J."/>
            <person name="Rosling A."/>
        </authorList>
    </citation>
    <scope>NUCLEOTIDE SEQUENCE</scope>
    <source>
        <strain evidence="1">28 12/20/2015</strain>
    </source>
</reference>
<evidence type="ECO:0000313" key="2">
    <source>
        <dbReference type="Proteomes" id="UP000789366"/>
    </source>
</evidence>
<proteinExistence type="predicted"/>
<comment type="caution">
    <text evidence="1">The sequence shown here is derived from an EMBL/GenBank/DDBJ whole genome shotgun (WGS) entry which is preliminary data.</text>
</comment>
<protein>
    <submittedName>
        <fullName evidence="1">6411_t:CDS:1</fullName>
    </submittedName>
</protein>
<dbReference type="EMBL" id="CAJVPW010033248">
    <property type="protein sequence ID" value="CAG8730615.1"/>
    <property type="molecule type" value="Genomic_DNA"/>
</dbReference>
<organism evidence="1 2">
    <name type="scientific">Cetraspora pellucida</name>
    <dbReference type="NCBI Taxonomy" id="1433469"/>
    <lineage>
        <taxon>Eukaryota</taxon>
        <taxon>Fungi</taxon>
        <taxon>Fungi incertae sedis</taxon>
        <taxon>Mucoromycota</taxon>
        <taxon>Glomeromycotina</taxon>
        <taxon>Glomeromycetes</taxon>
        <taxon>Diversisporales</taxon>
        <taxon>Gigasporaceae</taxon>
        <taxon>Cetraspora</taxon>
    </lineage>
</organism>
<sequence length="337" mass="39206">MTIQSTPVLMAFYHVTPVENWTCVNVVEYYRSKIEKIEKKDFKEVLDRVKKDLQGIANSNSDFDTTRKKKAQEIIDNWKEWTISMKNLKKDLRINIQVEQQILASGNANQNIGTINSHCTTLGKRQNDNFEGTPKGKRQDTGDRETINEPVETTDDPESDTQTINTKQNLDEKQVEEELVRRYSFRERKETNYADVSGSDIDPYHYQAFSSLPNNPDSSIISLNRPIISETTYNLISTHIICAFNSTLHMVKESVEENLFEKIERLLKMRNKLILSKQIMQKLETIFEADFAEITLKIITETESEKNMEKIEESQFLFFIRHALLDFVAMFKNLSPK</sequence>
<evidence type="ECO:0000313" key="1">
    <source>
        <dbReference type="EMBL" id="CAG8730615.1"/>
    </source>
</evidence>
<gene>
    <name evidence="1" type="ORF">SPELUC_LOCUS13084</name>
</gene>
<dbReference type="Proteomes" id="UP000789366">
    <property type="component" value="Unassembled WGS sequence"/>
</dbReference>
<accession>A0ACA9Q517</accession>
<name>A0ACA9Q517_9GLOM</name>
<feature type="non-terminal residue" evidence="1">
    <location>
        <position position="337"/>
    </location>
</feature>